<dbReference type="InterPro" id="IPR014710">
    <property type="entry name" value="RmlC-like_jellyroll"/>
</dbReference>
<dbReference type="InterPro" id="IPR011051">
    <property type="entry name" value="RmlC_Cupin_sf"/>
</dbReference>
<keyword evidence="3" id="KW-1185">Reference proteome</keyword>
<evidence type="ECO:0000259" key="1">
    <source>
        <dbReference type="Pfam" id="PF07883"/>
    </source>
</evidence>
<gene>
    <name evidence="2" type="ORF">OCV77_08570</name>
</gene>
<feature type="domain" description="Cupin type-2" evidence="1">
    <location>
        <begin position="41"/>
        <end position="108"/>
    </location>
</feature>
<sequence length="118" mass="13406">MDNRMKSVDQKEFLGGQGTVHFDHILEADEMHGMNRVYAKVTLQKGCSVGYHVHQGDGEDYYVLKGTATIDDNHERTLTLKPGEHYFTPSGKGHSLTNLEEDELQVMALIIYDHEKQD</sequence>
<comment type="caution">
    <text evidence="2">The sequence shown here is derived from an EMBL/GenBank/DDBJ whole genome shotgun (WGS) entry which is preliminary data.</text>
</comment>
<evidence type="ECO:0000313" key="2">
    <source>
        <dbReference type="EMBL" id="MCU6744548.1"/>
    </source>
</evidence>
<reference evidence="2 3" key="1">
    <citation type="journal article" date="2021" name="ISME Commun">
        <title>Automated analysis of genomic sequences facilitates high-throughput and comprehensive description of bacteria.</title>
        <authorList>
            <person name="Hitch T.C.A."/>
        </authorList>
    </citation>
    <scope>NUCLEOTIDE SEQUENCE [LARGE SCALE GENOMIC DNA]</scope>
    <source>
        <strain evidence="2 3">Sanger_18</strain>
    </source>
</reference>
<name>A0ABT2T2U1_9FIRM</name>
<protein>
    <submittedName>
        <fullName evidence="2">Cupin domain-containing protein</fullName>
    </submittedName>
</protein>
<dbReference type="EMBL" id="JAOQKJ010000006">
    <property type="protein sequence ID" value="MCU6744548.1"/>
    <property type="molecule type" value="Genomic_DNA"/>
</dbReference>
<evidence type="ECO:0000313" key="3">
    <source>
        <dbReference type="Proteomes" id="UP001652432"/>
    </source>
</evidence>
<dbReference type="RefSeq" id="WP_262574628.1">
    <property type="nucleotide sequence ID" value="NZ_JAOQKJ010000006.1"/>
</dbReference>
<dbReference type="InterPro" id="IPR013096">
    <property type="entry name" value="Cupin_2"/>
</dbReference>
<organism evidence="2 3">
    <name type="scientific">Suilimivivens aceti</name>
    <dbReference type="NCBI Taxonomy" id="2981774"/>
    <lineage>
        <taxon>Bacteria</taxon>
        <taxon>Bacillati</taxon>
        <taxon>Bacillota</taxon>
        <taxon>Clostridia</taxon>
        <taxon>Lachnospirales</taxon>
        <taxon>Lachnospiraceae</taxon>
        <taxon>Suilimivivens</taxon>
    </lineage>
</organism>
<dbReference type="Proteomes" id="UP001652432">
    <property type="component" value="Unassembled WGS sequence"/>
</dbReference>
<accession>A0ABT2T2U1</accession>
<dbReference type="Gene3D" id="2.60.120.10">
    <property type="entry name" value="Jelly Rolls"/>
    <property type="match status" value="1"/>
</dbReference>
<dbReference type="Pfam" id="PF07883">
    <property type="entry name" value="Cupin_2"/>
    <property type="match status" value="1"/>
</dbReference>
<proteinExistence type="predicted"/>
<dbReference type="SUPFAM" id="SSF51182">
    <property type="entry name" value="RmlC-like cupins"/>
    <property type="match status" value="1"/>
</dbReference>